<name>A0A401SNM4_CHIPU</name>
<dbReference type="AlphaFoldDB" id="A0A401SNM4"/>
<protein>
    <submittedName>
        <fullName evidence="1">Uncharacterized protein</fullName>
    </submittedName>
</protein>
<keyword evidence="2" id="KW-1185">Reference proteome</keyword>
<proteinExistence type="predicted"/>
<evidence type="ECO:0000313" key="1">
    <source>
        <dbReference type="EMBL" id="GCC31992.1"/>
    </source>
</evidence>
<dbReference type="Proteomes" id="UP000287033">
    <property type="component" value="Unassembled WGS sequence"/>
</dbReference>
<comment type="caution">
    <text evidence="1">The sequence shown here is derived from an EMBL/GenBank/DDBJ whole genome shotgun (WGS) entry which is preliminary data.</text>
</comment>
<accession>A0A401SNM4</accession>
<evidence type="ECO:0000313" key="2">
    <source>
        <dbReference type="Proteomes" id="UP000287033"/>
    </source>
</evidence>
<gene>
    <name evidence="1" type="ORF">chiPu_0010452</name>
</gene>
<organism evidence="1 2">
    <name type="scientific">Chiloscyllium punctatum</name>
    <name type="common">Brownbanded bambooshark</name>
    <name type="synonym">Hemiscyllium punctatum</name>
    <dbReference type="NCBI Taxonomy" id="137246"/>
    <lineage>
        <taxon>Eukaryota</taxon>
        <taxon>Metazoa</taxon>
        <taxon>Chordata</taxon>
        <taxon>Craniata</taxon>
        <taxon>Vertebrata</taxon>
        <taxon>Chondrichthyes</taxon>
        <taxon>Elasmobranchii</taxon>
        <taxon>Galeomorphii</taxon>
        <taxon>Galeoidea</taxon>
        <taxon>Orectolobiformes</taxon>
        <taxon>Hemiscylliidae</taxon>
        <taxon>Chiloscyllium</taxon>
    </lineage>
</organism>
<reference evidence="1 2" key="1">
    <citation type="journal article" date="2018" name="Nat. Ecol. Evol.">
        <title>Shark genomes provide insights into elasmobranch evolution and the origin of vertebrates.</title>
        <authorList>
            <person name="Hara Y"/>
            <person name="Yamaguchi K"/>
            <person name="Onimaru K"/>
            <person name="Kadota M"/>
            <person name="Koyanagi M"/>
            <person name="Keeley SD"/>
            <person name="Tatsumi K"/>
            <person name="Tanaka K"/>
            <person name="Motone F"/>
            <person name="Kageyama Y"/>
            <person name="Nozu R"/>
            <person name="Adachi N"/>
            <person name="Nishimura O"/>
            <person name="Nakagawa R"/>
            <person name="Tanegashima C"/>
            <person name="Kiyatake I"/>
            <person name="Matsumoto R"/>
            <person name="Murakumo K"/>
            <person name="Nishida K"/>
            <person name="Terakita A"/>
            <person name="Kuratani S"/>
            <person name="Sato K"/>
            <person name="Hyodo S Kuraku.S."/>
        </authorList>
    </citation>
    <scope>NUCLEOTIDE SEQUENCE [LARGE SCALE GENOMIC DNA]</scope>
</reference>
<dbReference type="EMBL" id="BEZZ01000407">
    <property type="protein sequence ID" value="GCC31992.1"/>
    <property type="molecule type" value="Genomic_DNA"/>
</dbReference>
<sequence length="154" mass="17356">MRRVKSIRRAPWQCKGESVGARSGRFQIQIFGSENHGPQAGECCPVVRGFLRARGESSPLRLSSVADAWHPARRHPSATPCRQLRPLRASRCPQTQVNSKVTCQLPVVTMAVTRPIVASENFPEWARQRRELALLYPGRERRESSRLSSARSLQ</sequence>